<comment type="caution">
    <text evidence="1">The sequence shown here is derived from an EMBL/GenBank/DDBJ whole genome shotgun (WGS) entry which is preliminary data.</text>
</comment>
<evidence type="ECO:0000313" key="2">
    <source>
        <dbReference type="Proteomes" id="UP001207468"/>
    </source>
</evidence>
<keyword evidence="2" id="KW-1185">Reference proteome</keyword>
<accession>A0ACC0UCC5</accession>
<proteinExistence type="predicted"/>
<name>A0ACC0UCC5_9AGAM</name>
<organism evidence="1 2">
    <name type="scientific">Russula earlei</name>
    <dbReference type="NCBI Taxonomy" id="71964"/>
    <lineage>
        <taxon>Eukaryota</taxon>
        <taxon>Fungi</taxon>
        <taxon>Dikarya</taxon>
        <taxon>Basidiomycota</taxon>
        <taxon>Agaricomycotina</taxon>
        <taxon>Agaricomycetes</taxon>
        <taxon>Russulales</taxon>
        <taxon>Russulaceae</taxon>
        <taxon>Russula</taxon>
    </lineage>
</organism>
<evidence type="ECO:0000313" key="1">
    <source>
        <dbReference type="EMBL" id="KAI9509151.1"/>
    </source>
</evidence>
<gene>
    <name evidence="1" type="ORF">F5148DRAFT_1348509</name>
</gene>
<reference evidence="1" key="1">
    <citation type="submission" date="2021-03" db="EMBL/GenBank/DDBJ databases">
        <title>Evolutionary priming and transition to the ectomycorrhizal habit in an iconic lineage of mushroom-forming fungi: is preadaptation a requirement?</title>
        <authorList>
            <consortium name="DOE Joint Genome Institute"/>
            <person name="Looney B.P."/>
            <person name="Miyauchi S."/>
            <person name="Morin E."/>
            <person name="Drula E."/>
            <person name="Courty P.E."/>
            <person name="Chicoki N."/>
            <person name="Fauchery L."/>
            <person name="Kohler A."/>
            <person name="Kuo A."/>
            <person name="LaButti K."/>
            <person name="Pangilinan J."/>
            <person name="Lipzen A."/>
            <person name="Riley R."/>
            <person name="Andreopoulos W."/>
            <person name="He G."/>
            <person name="Johnson J."/>
            <person name="Barry K.W."/>
            <person name="Grigoriev I.V."/>
            <person name="Nagy L."/>
            <person name="Hibbett D."/>
            <person name="Henrissat B."/>
            <person name="Matheny P.B."/>
            <person name="Labbe J."/>
            <person name="Martin A.F."/>
        </authorList>
    </citation>
    <scope>NUCLEOTIDE SEQUENCE</scope>
    <source>
        <strain evidence="1">BPL698</strain>
    </source>
</reference>
<sequence>MIDKSQGFNEVPPPPYQHTLGGSSVDSKVDAGSKIHSTSSSRSSSQTTLSKRHPRARTKATTSSRWFPTSIFGLSKTAKQVRSATQGFIRDLLSQARPNEHEWHSVLGNCAETCRAQGLSFSGILQEPFVEGHLPIYWAILKRPPVPIKADHTTPPGDPDDLRLRHPRLLPPAQPPERRGCPPGRYEAFSIRSGTDRLLLGGTDAVDTVTVEETRGHAGGGPAAAAAFTVHFSITQFQLRMRVSKLARIEFIARGRLWYLAFSVAGVQVQPALNIGEWLVSLGLSEYSLPSWVDGHLSIVDHASPPSLPTSLDSSSVARRMALRGLPIPPKHPNSDKHRPAASLPIKTGNYQISPGGPMREVVVSLEKFLFGTTLQNDVSSFVDENGTLNGELEVKLQKTQELDSNCVIC</sequence>
<dbReference type="Proteomes" id="UP001207468">
    <property type="component" value="Unassembled WGS sequence"/>
</dbReference>
<protein>
    <submittedName>
        <fullName evidence="1">Uncharacterized protein</fullName>
    </submittedName>
</protein>
<dbReference type="EMBL" id="JAGFNK010000070">
    <property type="protein sequence ID" value="KAI9509151.1"/>
    <property type="molecule type" value="Genomic_DNA"/>
</dbReference>